<dbReference type="Pfam" id="PF03937">
    <property type="entry name" value="Sdh5"/>
    <property type="match status" value="1"/>
</dbReference>
<evidence type="ECO:0000256" key="2">
    <source>
        <dbReference type="ARBA" id="ARBA00008571"/>
    </source>
</evidence>
<name>L0GTJ8_9GAMM</name>
<dbReference type="HOGENOM" id="CLU_103054_2_2_6"/>
<dbReference type="Gene3D" id="1.10.150.250">
    <property type="entry name" value="Flavinator of succinate dehydrogenase"/>
    <property type="match status" value="1"/>
</dbReference>
<gene>
    <name evidence="6" type="ORF">Thimo_0468</name>
</gene>
<dbReference type="GO" id="GO:0005737">
    <property type="term" value="C:cytoplasm"/>
    <property type="evidence" value="ECO:0007669"/>
    <property type="project" value="UniProtKB-SubCell"/>
</dbReference>
<dbReference type="SUPFAM" id="SSF109910">
    <property type="entry name" value="YgfY-like"/>
    <property type="match status" value="1"/>
</dbReference>
<dbReference type="eggNOG" id="COG2938">
    <property type="taxonomic scope" value="Bacteria"/>
</dbReference>
<dbReference type="PANTHER" id="PTHR39585">
    <property type="entry name" value="FAD ASSEMBLY FACTOR SDHE"/>
    <property type="match status" value="1"/>
</dbReference>
<keyword evidence="7" id="KW-1185">Reference proteome</keyword>
<reference evidence="6 7" key="1">
    <citation type="submission" date="2011-09" db="EMBL/GenBank/DDBJ databases">
        <title>Complete sequence of chromosome of Thioflavicoccus mobilis 8321.</title>
        <authorList>
            <consortium name="US DOE Joint Genome Institute"/>
            <person name="Lucas S."/>
            <person name="Han J."/>
            <person name="Lapidus A."/>
            <person name="Cheng J.-F."/>
            <person name="Goodwin L."/>
            <person name="Pitluck S."/>
            <person name="Peters L."/>
            <person name="Ovchinnikova G."/>
            <person name="Lu M."/>
            <person name="Detter J.C."/>
            <person name="Han C."/>
            <person name="Tapia R."/>
            <person name="Land M."/>
            <person name="Hauser L."/>
            <person name="Kyrpides N."/>
            <person name="Ivanova N."/>
            <person name="Pagani I."/>
            <person name="Vogl K."/>
            <person name="Liu Z."/>
            <person name="Imhoff J."/>
            <person name="Thiel V."/>
            <person name="Frigaard N.-U."/>
            <person name="Bryant D."/>
            <person name="Woyke T."/>
        </authorList>
    </citation>
    <scope>NUCLEOTIDE SEQUENCE [LARGE SCALE GENOMIC DNA]</scope>
    <source>
        <strain evidence="6 7">8321</strain>
    </source>
</reference>
<organism evidence="6 7">
    <name type="scientific">Thioflavicoccus mobilis 8321</name>
    <dbReference type="NCBI Taxonomy" id="765912"/>
    <lineage>
        <taxon>Bacteria</taxon>
        <taxon>Pseudomonadati</taxon>
        <taxon>Pseudomonadota</taxon>
        <taxon>Gammaproteobacteria</taxon>
        <taxon>Chromatiales</taxon>
        <taxon>Chromatiaceae</taxon>
        <taxon>Thioflavicoccus</taxon>
    </lineage>
</organism>
<dbReference type="GO" id="GO:0006105">
    <property type="term" value="P:succinate metabolic process"/>
    <property type="evidence" value="ECO:0007669"/>
    <property type="project" value="TreeGrafter"/>
</dbReference>
<dbReference type="InterPro" id="IPR050531">
    <property type="entry name" value="SdhE_FAD_assembly_factor"/>
</dbReference>
<dbReference type="InterPro" id="IPR005631">
    <property type="entry name" value="SDH"/>
</dbReference>
<evidence type="ECO:0000313" key="7">
    <source>
        <dbReference type="Proteomes" id="UP000010816"/>
    </source>
</evidence>
<comment type="similarity">
    <text evidence="2">Belongs to the SdhE FAD assembly factor family.</text>
</comment>
<evidence type="ECO:0000256" key="3">
    <source>
        <dbReference type="ARBA" id="ARBA00019418"/>
    </source>
</evidence>
<dbReference type="RefSeq" id="WP_015279474.1">
    <property type="nucleotide sequence ID" value="NC_019940.1"/>
</dbReference>
<dbReference type="Proteomes" id="UP000010816">
    <property type="component" value="Chromosome"/>
</dbReference>
<dbReference type="AlphaFoldDB" id="L0GTJ8"/>
<dbReference type="EMBL" id="CP003051">
    <property type="protein sequence ID" value="AGA89326.1"/>
    <property type="molecule type" value="Genomic_DNA"/>
</dbReference>
<evidence type="ECO:0000256" key="1">
    <source>
        <dbReference type="ARBA" id="ARBA00004496"/>
    </source>
</evidence>
<keyword evidence="5" id="KW-0143">Chaperone</keyword>
<evidence type="ECO:0000256" key="4">
    <source>
        <dbReference type="ARBA" id="ARBA00022490"/>
    </source>
</evidence>
<dbReference type="KEGG" id="tmb:Thimo_0468"/>
<dbReference type="STRING" id="765912.Thimo_0468"/>
<dbReference type="PANTHER" id="PTHR39585:SF1">
    <property type="entry name" value="FAD ASSEMBLY FACTOR SDHE"/>
    <property type="match status" value="1"/>
</dbReference>
<protein>
    <recommendedName>
        <fullName evidence="3">FAD assembly factor SdhE</fullName>
    </recommendedName>
</protein>
<proteinExistence type="inferred from homology"/>
<evidence type="ECO:0000256" key="5">
    <source>
        <dbReference type="ARBA" id="ARBA00023186"/>
    </source>
</evidence>
<comment type="subcellular location">
    <subcellularLocation>
        <location evidence="1">Cytoplasm</location>
    </subcellularLocation>
</comment>
<evidence type="ECO:0000313" key="6">
    <source>
        <dbReference type="EMBL" id="AGA89326.1"/>
    </source>
</evidence>
<keyword evidence="4" id="KW-0963">Cytoplasm</keyword>
<accession>L0GTJ8</accession>
<sequence>MSVACDEDRQLQRLRWQCRRGMLELDLLLAGFLEQGYGDLDEDARRQFERLLGYPDQVIHDWLMQQAVPADAALRDLVARVLAVVVPPSPPD</sequence>
<dbReference type="InterPro" id="IPR036714">
    <property type="entry name" value="SDH_sf"/>
</dbReference>